<sequence>MEYAEIIHIQNTTPCITYIPNITPEPEHLLSFASVEPFAYLEHFMFLYFASFAYLEHSLFLYFVSVKKLSLLSFISVKNYLLLSLVSLEELSLLSFISVKNYLLLSLVYLEELSLLSLTYLEPLLPFLHLLPLAFLALLTLITLLITYNKTQYIEDDLSEDDLSEEDLSEDDLSEDEDYTSSTIEKCIIVNREGGIVSDNKKFRGILVDIWKTMEKQDILDNTTFKFKSGNKRGLKGYKWFEPINMSFQNKDSNKTLKEILNMVKVNNFAIDLSITLKTGEVIHFID</sequence>
<reference evidence="2" key="1">
    <citation type="journal article" date="2020" name="Nature">
        <title>Giant virus diversity and host interactions through global metagenomics.</title>
        <authorList>
            <person name="Schulz F."/>
            <person name="Roux S."/>
            <person name="Paez-Espino D."/>
            <person name="Jungbluth S."/>
            <person name="Walsh D.A."/>
            <person name="Denef V.J."/>
            <person name="McMahon K.D."/>
            <person name="Konstantinidis K.T."/>
            <person name="Eloe-Fadrosh E.A."/>
            <person name="Kyrpides N.C."/>
            <person name="Woyke T."/>
        </authorList>
    </citation>
    <scope>NUCLEOTIDE SEQUENCE</scope>
    <source>
        <strain evidence="2">GVMAG-M-3300027804-47</strain>
    </source>
</reference>
<name>A0A6C0LHF1_9ZZZZ</name>
<feature type="transmembrane region" description="Helical" evidence="1">
    <location>
        <begin position="124"/>
        <end position="146"/>
    </location>
</feature>
<organism evidence="2">
    <name type="scientific">viral metagenome</name>
    <dbReference type="NCBI Taxonomy" id="1070528"/>
    <lineage>
        <taxon>unclassified sequences</taxon>
        <taxon>metagenomes</taxon>
        <taxon>organismal metagenomes</taxon>
    </lineage>
</organism>
<dbReference type="AlphaFoldDB" id="A0A6C0LHF1"/>
<evidence type="ECO:0000256" key="1">
    <source>
        <dbReference type="SAM" id="Phobius"/>
    </source>
</evidence>
<dbReference type="EMBL" id="MN740484">
    <property type="protein sequence ID" value="QHU29278.1"/>
    <property type="molecule type" value="Genomic_DNA"/>
</dbReference>
<keyword evidence="1" id="KW-1133">Transmembrane helix</keyword>
<evidence type="ECO:0000313" key="2">
    <source>
        <dbReference type="EMBL" id="QHU29278.1"/>
    </source>
</evidence>
<keyword evidence="1" id="KW-0472">Membrane</keyword>
<feature type="transmembrane region" description="Helical" evidence="1">
    <location>
        <begin position="80"/>
        <end position="104"/>
    </location>
</feature>
<keyword evidence="1" id="KW-0812">Transmembrane</keyword>
<feature type="transmembrane region" description="Helical" evidence="1">
    <location>
        <begin position="45"/>
        <end position="64"/>
    </location>
</feature>
<proteinExistence type="predicted"/>
<accession>A0A6C0LHF1</accession>
<protein>
    <submittedName>
        <fullName evidence="2">Uncharacterized protein</fullName>
    </submittedName>
</protein>